<gene>
    <name evidence="1" type="ORF">AAY42_04260</name>
</gene>
<proteinExistence type="predicted"/>
<name>A0A0Q0XK10_9FLAO</name>
<comment type="caution">
    <text evidence="1">The sequence shown here is derived from an EMBL/GenBank/DDBJ whole genome shotgun (WGS) entry which is preliminary data.</text>
</comment>
<dbReference type="EMBL" id="LCTZ01000002">
    <property type="protein sequence ID" value="KQC29202.1"/>
    <property type="molecule type" value="Genomic_DNA"/>
</dbReference>
<dbReference type="AlphaFoldDB" id="A0A0Q0XK10"/>
<keyword evidence="2" id="KW-1185">Reference proteome</keyword>
<dbReference type="Proteomes" id="UP000050827">
    <property type="component" value="Unassembled WGS sequence"/>
</dbReference>
<evidence type="ECO:0000313" key="1">
    <source>
        <dbReference type="EMBL" id="KQC29202.1"/>
    </source>
</evidence>
<organism evidence="1 2">
    <name type="scientific">Flagellimonas eckloniae</name>
    <dbReference type="NCBI Taxonomy" id="346185"/>
    <lineage>
        <taxon>Bacteria</taxon>
        <taxon>Pseudomonadati</taxon>
        <taxon>Bacteroidota</taxon>
        <taxon>Flavobacteriia</taxon>
        <taxon>Flavobacteriales</taxon>
        <taxon>Flavobacteriaceae</taxon>
        <taxon>Flagellimonas</taxon>
    </lineage>
</organism>
<accession>A0A0Q0XK10</accession>
<sequence>MKGGPLKYLKSELTVEMLVSLNINTEEKIMVVKSALKTKGKMAGFVFSFAHKPQLYSISEIVL</sequence>
<protein>
    <submittedName>
        <fullName evidence="1">Uncharacterized protein</fullName>
    </submittedName>
</protein>
<dbReference type="STRING" id="346185.AAY42_04260"/>
<reference evidence="1 2" key="1">
    <citation type="submission" date="2015-04" db="EMBL/GenBank/DDBJ databases">
        <title>Complete genome of flavobacterium.</title>
        <authorList>
            <person name="Kwon Y.M."/>
            <person name="Kim S.-J."/>
        </authorList>
    </citation>
    <scope>NUCLEOTIDE SEQUENCE [LARGE SCALE GENOMIC DNA]</scope>
    <source>
        <strain evidence="1 2">DK169</strain>
    </source>
</reference>
<evidence type="ECO:0000313" key="2">
    <source>
        <dbReference type="Proteomes" id="UP000050827"/>
    </source>
</evidence>